<evidence type="ECO:0000313" key="4">
    <source>
        <dbReference type="Proteomes" id="UP000823388"/>
    </source>
</evidence>
<keyword evidence="4" id="KW-1185">Reference proteome</keyword>
<reference evidence="3" key="1">
    <citation type="submission" date="2020-05" db="EMBL/GenBank/DDBJ databases">
        <title>WGS assembly of Panicum virgatum.</title>
        <authorList>
            <person name="Lovell J.T."/>
            <person name="Jenkins J."/>
            <person name="Shu S."/>
            <person name="Juenger T.E."/>
            <person name="Schmutz J."/>
        </authorList>
    </citation>
    <scope>NUCLEOTIDE SEQUENCE</scope>
    <source>
        <strain evidence="3">AP13</strain>
    </source>
</reference>
<dbReference type="InterPro" id="IPR051826">
    <property type="entry name" value="E3_ubiquitin-ligase_domain"/>
</dbReference>
<dbReference type="Gene3D" id="3.30.40.10">
    <property type="entry name" value="Zinc/RING finger domain, C3HC4 (zinc finger)"/>
    <property type="match status" value="1"/>
</dbReference>
<dbReference type="GO" id="GO:0006511">
    <property type="term" value="P:ubiquitin-dependent protein catabolic process"/>
    <property type="evidence" value="ECO:0007669"/>
    <property type="project" value="TreeGrafter"/>
</dbReference>
<dbReference type="SMART" id="SM00184">
    <property type="entry name" value="RING"/>
    <property type="match status" value="1"/>
</dbReference>
<dbReference type="Pfam" id="PF13639">
    <property type="entry name" value="zf-RING_2"/>
    <property type="match status" value="1"/>
</dbReference>
<keyword evidence="1" id="KW-0862">Zinc</keyword>
<keyword evidence="1" id="KW-0863">Zinc-finger</keyword>
<dbReference type="SUPFAM" id="SSF57850">
    <property type="entry name" value="RING/U-box"/>
    <property type="match status" value="1"/>
</dbReference>
<dbReference type="GO" id="GO:0061630">
    <property type="term" value="F:ubiquitin protein ligase activity"/>
    <property type="evidence" value="ECO:0007669"/>
    <property type="project" value="TreeGrafter"/>
</dbReference>
<evidence type="ECO:0000313" key="3">
    <source>
        <dbReference type="EMBL" id="KAG2622996.1"/>
    </source>
</evidence>
<comment type="caution">
    <text evidence="3">The sequence shown here is derived from an EMBL/GenBank/DDBJ whole genome shotgun (WGS) entry which is preliminary data.</text>
</comment>
<dbReference type="AlphaFoldDB" id="A0A8T0UPC8"/>
<dbReference type="InterPro" id="IPR001841">
    <property type="entry name" value="Znf_RING"/>
</dbReference>
<accession>A0A8T0UPC8</accession>
<gene>
    <name evidence="3" type="ORF">PVAP13_3KG026000</name>
</gene>
<dbReference type="OrthoDB" id="1244524at2759"/>
<dbReference type="InterPro" id="IPR013083">
    <property type="entry name" value="Znf_RING/FYVE/PHD"/>
</dbReference>
<feature type="domain" description="RING-type" evidence="2">
    <location>
        <begin position="179"/>
        <end position="223"/>
    </location>
</feature>
<dbReference type="EMBL" id="CM029041">
    <property type="protein sequence ID" value="KAG2622996.1"/>
    <property type="molecule type" value="Genomic_DNA"/>
</dbReference>
<dbReference type="GO" id="GO:0008270">
    <property type="term" value="F:zinc ion binding"/>
    <property type="evidence" value="ECO:0007669"/>
    <property type="project" value="UniProtKB-KW"/>
</dbReference>
<dbReference type="PROSITE" id="PS50089">
    <property type="entry name" value="ZF_RING_2"/>
    <property type="match status" value="1"/>
</dbReference>
<evidence type="ECO:0000259" key="2">
    <source>
        <dbReference type="PROSITE" id="PS50089"/>
    </source>
</evidence>
<evidence type="ECO:0000256" key="1">
    <source>
        <dbReference type="PROSITE-ProRule" id="PRU00175"/>
    </source>
</evidence>
<proteinExistence type="predicted"/>
<dbReference type="GO" id="GO:0016020">
    <property type="term" value="C:membrane"/>
    <property type="evidence" value="ECO:0007669"/>
    <property type="project" value="TreeGrafter"/>
</dbReference>
<keyword evidence="1" id="KW-0479">Metal-binding</keyword>
<protein>
    <recommendedName>
        <fullName evidence="2">RING-type domain-containing protein</fullName>
    </recommendedName>
</protein>
<dbReference type="PANTHER" id="PTHR22765:SF183">
    <property type="entry name" value="OS06G0534800 PROTEIN"/>
    <property type="match status" value="1"/>
</dbReference>
<dbReference type="PANTHER" id="PTHR22765">
    <property type="entry name" value="RING FINGER AND PROTEASE ASSOCIATED DOMAIN-CONTAINING"/>
    <property type="match status" value="1"/>
</dbReference>
<organism evidence="3 4">
    <name type="scientific">Panicum virgatum</name>
    <name type="common">Blackwell switchgrass</name>
    <dbReference type="NCBI Taxonomy" id="38727"/>
    <lineage>
        <taxon>Eukaryota</taxon>
        <taxon>Viridiplantae</taxon>
        <taxon>Streptophyta</taxon>
        <taxon>Embryophyta</taxon>
        <taxon>Tracheophyta</taxon>
        <taxon>Spermatophyta</taxon>
        <taxon>Magnoliopsida</taxon>
        <taxon>Liliopsida</taxon>
        <taxon>Poales</taxon>
        <taxon>Poaceae</taxon>
        <taxon>PACMAD clade</taxon>
        <taxon>Panicoideae</taxon>
        <taxon>Panicodae</taxon>
        <taxon>Paniceae</taxon>
        <taxon>Panicinae</taxon>
        <taxon>Panicum</taxon>
        <taxon>Panicum sect. Hiantes</taxon>
    </lineage>
</organism>
<name>A0A8T0UPC8_PANVG</name>
<dbReference type="Proteomes" id="UP000823388">
    <property type="component" value="Chromosome 3K"/>
</dbReference>
<sequence>MAYDAIMERSLAAAIESSVAATAGTLIWLIPPQHHHRSFQEQEPATAAAARLLPDDDDDDDEEHIDIAGGDVVASLLDEISPRDSDLDERILECPVTQRLVLLAMASLQQEVDVDAQISSLLLEAAEAYRDGGFGAVPADAAAVASLGKQTFRAAGAGGDGGSGDRQSCCGGGVACTCCSVCLEDFEDGDEMSVMPCSGGHGFHTNCIAEWLGRYSNMCPLCRHALPTGGS</sequence>